<keyword evidence="4 10" id="KW-1133">Transmembrane helix</keyword>
<dbReference type="GO" id="GO:0016020">
    <property type="term" value="C:membrane"/>
    <property type="evidence" value="ECO:0007669"/>
    <property type="project" value="UniProtKB-SubCell"/>
</dbReference>
<dbReference type="Pfam" id="PF01529">
    <property type="entry name" value="DHHC"/>
    <property type="match status" value="1"/>
</dbReference>
<comment type="domain">
    <text evidence="10">The DHHC domain is required for palmitoyltransferase activity.</text>
</comment>
<dbReference type="InterPro" id="IPR039859">
    <property type="entry name" value="PFA4/ZDH16/20/ERF2-like"/>
</dbReference>
<accession>A0A5C3QI05</accession>
<evidence type="ECO:0000259" key="11">
    <source>
        <dbReference type="Pfam" id="PF01529"/>
    </source>
</evidence>
<comment type="catalytic activity">
    <reaction evidence="9 10">
        <text>L-cysteinyl-[protein] + hexadecanoyl-CoA = S-hexadecanoyl-L-cysteinyl-[protein] + CoA</text>
        <dbReference type="Rhea" id="RHEA:36683"/>
        <dbReference type="Rhea" id="RHEA-COMP:10131"/>
        <dbReference type="Rhea" id="RHEA-COMP:11032"/>
        <dbReference type="ChEBI" id="CHEBI:29950"/>
        <dbReference type="ChEBI" id="CHEBI:57287"/>
        <dbReference type="ChEBI" id="CHEBI:57379"/>
        <dbReference type="ChEBI" id="CHEBI:74151"/>
        <dbReference type="EC" id="2.3.1.225"/>
    </reaction>
</comment>
<dbReference type="AlphaFoldDB" id="A0A5C3QI05"/>
<evidence type="ECO:0000256" key="9">
    <source>
        <dbReference type="ARBA" id="ARBA00048048"/>
    </source>
</evidence>
<dbReference type="OrthoDB" id="9909019at2759"/>
<keyword evidence="5 10" id="KW-0472">Membrane</keyword>
<evidence type="ECO:0000256" key="8">
    <source>
        <dbReference type="ARBA" id="ARBA00023315"/>
    </source>
</evidence>
<keyword evidence="8 10" id="KW-0012">Acyltransferase</keyword>
<keyword evidence="13" id="KW-1185">Reference proteome</keyword>
<dbReference type="InterPro" id="IPR001594">
    <property type="entry name" value="Palmitoyltrfase_DHHC"/>
</dbReference>
<dbReference type="GO" id="GO:0019706">
    <property type="term" value="F:protein-cysteine S-palmitoyltransferase activity"/>
    <property type="evidence" value="ECO:0007669"/>
    <property type="project" value="UniProtKB-EC"/>
</dbReference>
<dbReference type="PROSITE" id="PS50216">
    <property type="entry name" value="DHHC"/>
    <property type="match status" value="1"/>
</dbReference>
<protein>
    <recommendedName>
        <fullName evidence="10">Palmitoyltransferase</fullName>
        <ecNumber evidence="10">2.3.1.225</ecNumber>
    </recommendedName>
</protein>
<name>A0A5C3QI05_9AGAR</name>
<dbReference type="STRING" id="1884261.A0A5C3QI05"/>
<proteinExistence type="inferred from homology"/>
<evidence type="ECO:0000256" key="10">
    <source>
        <dbReference type="RuleBase" id="RU079119"/>
    </source>
</evidence>
<evidence type="ECO:0000313" key="13">
    <source>
        <dbReference type="Proteomes" id="UP000305067"/>
    </source>
</evidence>
<feature type="transmembrane region" description="Helical" evidence="10">
    <location>
        <begin position="218"/>
        <end position="240"/>
    </location>
</feature>
<dbReference type="EC" id="2.3.1.225" evidence="10"/>
<keyword evidence="7" id="KW-0449">Lipoprotein</keyword>
<sequence length="337" mass="38118">MPRKPIPLISTYELQPSTPAPYTPDDAYGDVKPRTFWQYLPALAVVILILLPHPSYLIMLVDYHLRTRNDPIAFTIHLIIAYTLTFLAFSSFIICISRDPGVVQQPEVSDEDTHALLTPADDDFLSPGKWCRKCWAPKPERTHHCSTCGRCVLKMDHHCPWMASKCIGYNTYPAFVHFLVSCTLLALYIAVVSIFALIYAFSNPYALANPSSTPIHEIFLAFDGLIFLLVMGSFLGYHIYLISTNQTTVENISHFFLLRYLPSPSEESTSDAQPTSRRPLAFPPMEHELSYQQRTLVRAAHGAIHIYDLGFSQNWAQVYGWSGRRGWMNKLLNGGSS</sequence>
<evidence type="ECO:0000256" key="4">
    <source>
        <dbReference type="ARBA" id="ARBA00022989"/>
    </source>
</evidence>
<evidence type="ECO:0000256" key="1">
    <source>
        <dbReference type="ARBA" id="ARBA00004141"/>
    </source>
</evidence>
<keyword evidence="2 10" id="KW-0808">Transferase</keyword>
<evidence type="ECO:0000256" key="6">
    <source>
        <dbReference type="ARBA" id="ARBA00023139"/>
    </source>
</evidence>
<feature type="transmembrane region" description="Helical" evidence="10">
    <location>
        <begin position="174"/>
        <end position="198"/>
    </location>
</feature>
<dbReference type="EMBL" id="ML178824">
    <property type="protein sequence ID" value="TFL01683.1"/>
    <property type="molecule type" value="Genomic_DNA"/>
</dbReference>
<evidence type="ECO:0000256" key="5">
    <source>
        <dbReference type="ARBA" id="ARBA00023136"/>
    </source>
</evidence>
<comment type="subcellular location">
    <subcellularLocation>
        <location evidence="1">Membrane</location>
        <topology evidence="1">Multi-pass membrane protein</topology>
    </subcellularLocation>
</comment>
<keyword evidence="6" id="KW-0564">Palmitate</keyword>
<keyword evidence="3 10" id="KW-0812">Transmembrane</keyword>
<organism evidence="12 13">
    <name type="scientific">Pterulicium gracile</name>
    <dbReference type="NCBI Taxonomy" id="1884261"/>
    <lineage>
        <taxon>Eukaryota</taxon>
        <taxon>Fungi</taxon>
        <taxon>Dikarya</taxon>
        <taxon>Basidiomycota</taxon>
        <taxon>Agaricomycotina</taxon>
        <taxon>Agaricomycetes</taxon>
        <taxon>Agaricomycetidae</taxon>
        <taxon>Agaricales</taxon>
        <taxon>Pleurotineae</taxon>
        <taxon>Pterulaceae</taxon>
        <taxon>Pterulicium</taxon>
    </lineage>
</organism>
<feature type="domain" description="Palmitoyltransferase DHHC" evidence="11">
    <location>
        <begin position="128"/>
        <end position="253"/>
    </location>
</feature>
<evidence type="ECO:0000313" key="12">
    <source>
        <dbReference type="EMBL" id="TFL01683.1"/>
    </source>
</evidence>
<evidence type="ECO:0000256" key="7">
    <source>
        <dbReference type="ARBA" id="ARBA00023288"/>
    </source>
</evidence>
<evidence type="ECO:0000256" key="2">
    <source>
        <dbReference type="ARBA" id="ARBA00022679"/>
    </source>
</evidence>
<comment type="similarity">
    <text evidence="10">Belongs to the DHHC palmitoyltransferase family.</text>
</comment>
<gene>
    <name evidence="12" type="ORF">BDV98DRAFT_567351</name>
</gene>
<evidence type="ECO:0000256" key="3">
    <source>
        <dbReference type="ARBA" id="ARBA00022692"/>
    </source>
</evidence>
<feature type="transmembrane region" description="Helical" evidence="10">
    <location>
        <begin position="39"/>
        <end position="60"/>
    </location>
</feature>
<dbReference type="Proteomes" id="UP000305067">
    <property type="component" value="Unassembled WGS sequence"/>
</dbReference>
<reference evidence="12 13" key="1">
    <citation type="journal article" date="2019" name="Nat. Ecol. Evol.">
        <title>Megaphylogeny resolves global patterns of mushroom evolution.</title>
        <authorList>
            <person name="Varga T."/>
            <person name="Krizsan K."/>
            <person name="Foldi C."/>
            <person name="Dima B."/>
            <person name="Sanchez-Garcia M."/>
            <person name="Sanchez-Ramirez S."/>
            <person name="Szollosi G.J."/>
            <person name="Szarkandi J.G."/>
            <person name="Papp V."/>
            <person name="Albert L."/>
            <person name="Andreopoulos W."/>
            <person name="Angelini C."/>
            <person name="Antonin V."/>
            <person name="Barry K.W."/>
            <person name="Bougher N.L."/>
            <person name="Buchanan P."/>
            <person name="Buyck B."/>
            <person name="Bense V."/>
            <person name="Catcheside P."/>
            <person name="Chovatia M."/>
            <person name="Cooper J."/>
            <person name="Damon W."/>
            <person name="Desjardin D."/>
            <person name="Finy P."/>
            <person name="Geml J."/>
            <person name="Haridas S."/>
            <person name="Hughes K."/>
            <person name="Justo A."/>
            <person name="Karasinski D."/>
            <person name="Kautmanova I."/>
            <person name="Kiss B."/>
            <person name="Kocsube S."/>
            <person name="Kotiranta H."/>
            <person name="LaButti K.M."/>
            <person name="Lechner B.E."/>
            <person name="Liimatainen K."/>
            <person name="Lipzen A."/>
            <person name="Lukacs Z."/>
            <person name="Mihaltcheva S."/>
            <person name="Morgado L.N."/>
            <person name="Niskanen T."/>
            <person name="Noordeloos M.E."/>
            <person name="Ohm R.A."/>
            <person name="Ortiz-Santana B."/>
            <person name="Ovrebo C."/>
            <person name="Racz N."/>
            <person name="Riley R."/>
            <person name="Savchenko A."/>
            <person name="Shiryaev A."/>
            <person name="Soop K."/>
            <person name="Spirin V."/>
            <person name="Szebenyi C."/>
            <person name="Tomsovsky M."/>
            <person name="Tulloss R.E."/>
            <person name="Uehling J."/>
            <person name="Grigoriev I.V."/>
            <person name="Vagvolgyi C."/>
            <person name="Papp T."/>
            <person name="Martin F.M."/>
            <person name="Miettinen O."/>
            <person name="Hibbett D.S."/>
            <person name="Nagy L.G."/>
        </authorList>
    </citation>
    <scope>NUCLEOTIDE SEQUENCE [LARGE SCALE GENOMIC DNA]</scope>
    <source>
        <strain evidence="12 13">CBS 309.79</strain>
    </source>
</reference>
<feature type="transmembrane region" description="Helical" evidence="10">
    <location>
        <begin position="72"/>
        <end position="96"/>
    </location>
</feature>
<dbReference type="PANTHER" id="PTHR12246">
    <property type="entry name" value="PALMITOYLTRANSFERASE ZDHHC16"/>
    <property type="match status" value="1"/>
</dbReference>